<dbReference type="InterPro" id="IPR050194">
    <property type="entry name" value="Glycosyltransferase_grp1"/>
</dbReference>
<evidence type="ECO:0000259" key="2">
    <source>
        <dbReference type="Pfam" id="PF13439"/>
    </source>
</evidence>
<keyword evidence="3" id="KW-0808">Transferase</keyword>
<protein>
    <submittedName>
        <fullName evidence="3">D-inositol 3-phosphate glycosyltransferase</fullName>
        <ecNumber evidence="3">2.4.1.250</ecNumber>
    </submittedName>
</protein>
<evidence type="ECO:0000259" key="1">
    <source>
        <dbReference type="Pfam" id="PF00534"/>
    </source>
</evidence>
<dbReference type="InterPro" id="IPR028098">
    <property type="entry name" value="Glyco_trans_4-like_N"/>
</dbReference>
<dbReference type="Pfam" id="PF13439">
    <property type="entry name" value="Glyco_transf_4"/>
    <property type="match status" value="1"/>
</dbReference>
<dbReference type="Pfam" id="PF00534">
    <property type="entry name" value="Glycos_transf_1"/>
    <property type="match status" value="1"/>
</dbReference>
<accession>A0A644XC90</accession>
<feature type="domain" description="Glycosyltransferase subfamily 4-like N-terminal" evidence="2">
    <location>
        <begin position="44"/>
        <end position="224"/>
    </location>
</feature>
<dbReference type="Gene3D" id="3.40.50.2000">
    <property type="entry name" value="Glycogen Phosphorylase B"/>
    <property type="match status" value="2"/>
</dbReference>
<dbReference type="EC" id="2.4.1.250" evidence="3"/>
<comment type="caution">
    <text evidence="3">The sequence shown here is derived from an EMBL/GenBank/DDBJ whole genome shotgun (WGS) entry which is preliminary data.</text>
</comment>
<dbReference type="PANTHER" id="PTHR45947">
    <property type="entry name" value="SULFOQUINOVOSYL TRANSFERASE SQD2"/>
    <property type="match status" value="1"/>
</dbReference>
<reference evidence="3" key="1">
    <citation type="submission" date="2019-08" db="EMBL/GenBank/DDBJ databases">
        <authorList>
            <person name="Kucharzyk K."/>
            <person name="Murdoch R.W."/>
            <person name="Higgins S."/>
            <person name="Loffler F."/>
        </authorList>
    </citation>
    <scope>NUCLEOTIDE SEQUENCE</scope>
</reference>
<gene>
    <name evidence="3" type="primary">mshA_44</name>
    <name evidence="3" type="ORF">SDC9_60162</name>
</gene>
<dbReference type="AlphaFoldDB" id="A0A644XC90"/>
<organism evidence="3">
    <name type="scientific">bioreactor metagenome</name>
    <dbReference type="NCBI Taxonomy" id="1076179"/>
    <lineage>
        <taxon>unclassified sequences</taxon>
        <taxon>metagenomes</taxon>
        <taxon>ecological metagenomes</taxon>
    </lineage>
</organism>
<dbReference type="SUPFAM" id="SSF53756">
    <property type="entry name" value="UDP-Glycosyltransferase/glycogen phosphorylase"/>
    <property type="match status" value="1"/>
</dbReference>
<proteinExistence type="predicted"/>
<feature type="domain" description="Glycosyl transferase family 1" evidence="1">
    <location>
        <begin position="229"/>
        <end position="410"/>
    </location>
</feature>
<evidence type="ECO:0000313" key="3">
    <source>
        <dbReference type="EMBL" id="MPM13802.1"/>
    </source>
</evidence>
<name>A0A644XC90_9ZZZZ</name>
<dbReference type="EMBL" id="VSSQ01002175">
    <property type="protein sequence ID" value="MPM13802.1"/>
    <property type="molecule type" value="Genomic_DNA"/>
</dbReference>
<sequence length="434" mass="48396">MYLSTKTRKLYQHPLDKGKVFALNIAMLSYHTCPLATLGGKDTGGMNVYVAELTRKLGRMGIHVDVFTRSQDEHVPHVVHSLGYGNRVVHIPAGPEHPLPKKELVEYIPTFASEIEKFAAEKGIHYDLIHSHYWMSGIAAQQLKEHWNVPVLQMFHTLGLMKNRIAQSPEEREGAYRSDGEKQVMQIADLVVAATPAEQAQLEFLYGLAKEKIVTIPPGVDTARFYPIDQQEAKEAVEIPCTNRLLLFVGRIEPLKGLQNLLKAIALIRERRNSAETCYCLVVIGGDPNASSDSMSTEMANIKKLSQELGLEDLVVFLGKRAQETLPYYYSAADILIMPSYYESFGMVALEAMACGTPVVASQVGGLPFLVQDGKTGFVVPGGDPEALVQPLVRLMNDSDLRENMGQQAANYAMQYDWKLIAERMVKVYEKLRK</sequence>
<dbReference type="GO" id="GO:0102710">
    <property type="term" value="F:D-inositol-3-phosphate glycosyltransferase activity"/>
    <property type="evidence" value="ECO:0007669"/>
    <property type="project" value="UniProtKB-EC"/>
</dbReference>
<keyword evidence="3" id="KW-0328">Glycosyltransferase</keyword>
<dbReference type="PANTHER" id="PTHR45947:SF3">
    <property type="entry name" value="SULFOQUINOVOSYL TRANSFERASE SQD2"/>
    <property type="match status" value="1"/>
</dbReference>
<dbReference type="InterPro" id="IPR001296">
    <property type="entry name" value="Glyco_trans_1"/>
</dbReference>